<dbReference type="SUPFAM" id="SSF48452">
    <property type="entry name" value="TPR-like"/>
    <property type="match status" value="2"/>
</dbReference>
<keyword evidence="4" id="KW-1185">Reference proteome</keyword>
<accession>A0A4Y5YH56</accession>
<keyword evidence="1" id="KW-0802">TPR repeat</keyword>
<dbReference type="AlphaFoldDB" id="A0A4Y5YH56"/>
<dbReference type="InterPro" id="IPR019734">
    <property type="entry name" value="TPR_rpt"/>
</dbReference>
<dbReference type="SMART" id="SM00028">
    <property type="entry name" value="TPR"/>
    <property type="match status" value="5"/>
</dbReference>
<feature type="repeat" description="TPR" evidence="1">
    <location>
        <begin position="184"/>
        <end position="217"/>
    </location>
</feature>
<sequence length="1016" mass="115863">MSASAYLSRALILISGIALSGCFSSGQADYDQQAKRTSLGDLANKRSNETVASVEMTQNQRSVALASIYQQLLTLEPDPEIRTHVEYRLAQINTESFETQSYADLDDESQTDSQVLAQLTQNDAALQKLITEYRQLLQRYPQRPENEHIQYQLAKALDLQGKLDASLAEVESLLLHYPQTVYLAELNFRRGEIYYNLQNYSAAIQSYKKVLTAQHNQKYRLNSLYMLGWSEFKLNRLANADKAFLQVFEALVASQQSNSDVANLTSGNFTFEKLGSRAQNLAIDTQRVLSISLSQQLQSQSLLTLVNDNQSLPYLGLYQHVLFANLAEFLLDKKLDYDAEQTYQTYIALAPDNIWSARYSLKLLDLYQGQGKFASMHKLKNDYVNQYGLSSTFWVNANKAQQAELLPQLLSFSDEHSRRLYADAQTQQGAQRVSAFAQAASALNTYLQLAKLPQAGNLLTKDILNDEYLFADANFEAKQYQQALTSYYTIAYDATATSAALRKIQQQSAYATTVTVRNILSQHEQSQQNQNKQRNTDDYNTLISQRNQLDKEFINTYPSDERALQLASNAAQYSFDAQHYTDLKYFTDFVLQAHGINTFNDAASSVQTSTPLSDAARKQVQFVSQLYANSLYQQEQYAQAEEGYILALQYTDKSTDSWSEMRNLLASSIYFQAQAVKQTQPELAVSQLLRVAQAVPESKYAVNAELDAANLLLEQQRWQEAVDVLKPFQQRYPNHEFSAIIPAKLAQSYEALSQWDLAAEQLLIIVANEKPGPLKREAQYTAAEYYLKAGDNNNALSTFRTYAKTYPQPFDVAQEVRFKMSEFYRQSGEANKQYYWFRQILSFDRKQLQLDPNAIQTRQIQLASIAAFALAEAEQRSFAAIKLNAPLQKSLKRKQDAMKKAIGYYQQVLDFQLAKYVPHATYNLAEMYRQLAADMMSSQRPSDLDELALEEYEILLEELAYPFEEKAIEIHVSNTQRAWEDIYDQWIEKSFNRLAEMSPALYQKSELTHEVIDAIH</sequence>
<dbReference type="EMBL" id="CP041036">
    <property type="protein sequence ID" value="QDE31886.1"/>
    <property type="molecule type" value="Genomic_DNA"/>
</dbReference>
<dbReference type="Pfam" id="PF13174">
    <property type="entry name" value="TPR_6"/>
    <property type="match status" value="2"/>
</dbReference>
<evidence type="ECO:0000313" key="4">
    <source>
        <dbReference type="Proteomes" id="UP000319809"/>
    </source>
</evidence>
<feature type="chain" id="PRO_5021216364" evidence="2">
    <location>
        <begin position="21"/>
        <end position="1016"/>
    </location>
</feature>
<feature type="signal peptide" evidence="2">
    <location>
        <begin position="1"/>
        <end position="20"/>
    </location>
</feature>
<dbReference type="Proteomes" id="UP000319809">
    <property type="component" value="Chromosome"/>
</dbReference>
<dbReference type="RefSeq" id="WP_140234645.1">
    <property type="nucleotide sequence ID" value="NZ_CP041036.1"/>
</dbReference>
<gene>
    <name evidence="3" type="ORF">FH971_13520</name>
</gene>
<dbReference type="KEGG" id="spol:FH971_13520"/>
<proteinExistence type="predicted"/>
<keyword evidence="2" id="KW-0732">Signal</keyword>
<dbReference type="Gene3D" id="1.25.40.10">
    <property type="entry name" value="Tetratricopeptide repeat domain"/>
    <property type="match status" value="2"/>
</dbReference>
<name>A0A4Y5YH56_9GAMM</name>
<reference evidence="3 4" key="1">
    <citation type="submission" date="2019-06" db="EMBL/GenBank/DDBJ databases">
        <title>The genome of Shewanella sp. SM1901.</title>
        <authorList>
            <person name="Cha Q."/>
        </authorList>
    </citation>
    <scope>NUCLEOTIDE SEQUENCE [LARGE SCALE GENOMIC DNA]</scope>
    <source>
        <strain evidence="3 4">SM1901</strain>
    </source>
</reference>
<evidence type="ECO:0000313" key="3">
    <source>
        <dbReference type="EMBL" id="QDE31886.1"/>
    </source>
</evidence>
<protein>
    <submittedName>
        <fullName evidence="3">Tetratricopeptide repeat protein</fullName>
    </submittedName>
</protein>
<organism evidence="3 4">
    <name type="scientific">Shewanella polaris</name>
    <dbReference type="NCBI Taxonomy" id="2588449"/>
    <lineage>
        <taxon>Bacteria</taxon>
        <taxon>Pseudomonadati</taxon>
        <taxon>Pseudomonadota</taxon>
        <taxon>Gammaproteobacteria</taxon>
        <taxon>Alteromonadales</taxon>
        <taxon>Shewanellaceae</taxon>
        <taxon>Shewanella</taxon>
    </lineage>
</organism>
<evidence type="ECO:0000256" key="2">
    <source>
        <dbReference type="SAM" id="SignalP"/>
    </source>
</evidence>
<dbReference type="PROSITE" id="PS50005">
    <property type="entry name" value="TPR"/>
    <property type="match status" value="1"/>
</dbReference>
<dbReference type="InterPro" id="IPR011990">
    <property type="entry name" value="TPR-like_helical_dom_sf"/>
</dbReference>
<evidence type="ECO:0000256" key="1">
    <source>
        <dbReference type="PROSITE-ProRule" id="PRU00339"/>
    </source>
</evidence>